<evidence type="ECO:0000313" key="2">
    <source>
        <dbReference type="Proteomes" id="UP000232163"/>
    </source>
</evidence>
<accession>A0A2N9W572</accession>
<name>A0A2N9W572_9HYPH</name>
<protein>
    <recommendedName>
        <fullName evidence="3">DUF982 domain-containing protein</fullName>
    </recommendedName>
</protein>
<dbReference type="Gene3D" id="6.10.250.730">
    <property type="match status" value="1"/>
</dbReference>
<proteinExistence type="predicted"/>
<comment type="caution">
    <text evidence="1">The sequence shown here is derived from an EMBL/GenBank/DDBJ whole genome shotgun (WGS) entry which is preliminary data.</text>
</comment>
<sequence>MEDMRFPPVCLKVEGGRPRIVRSVEHAMFVLEHRWPNDHPTREKALQICRYALNGKTGAAAARDALVYAAVNADIYIDLTSVQR</sequence>
<dbReference type="Proteomes" id="UP000232163">
    <property type="component" value="Unassembled WGS sequence"/>
</dbReference>
<dbReference type="InterPro" id="IPR010385">
    <property type="entry name" value="DUF982"/>
</dbReference>
<organism evidence="1 2">
    <name type="scientific">Phyllobacterium zundukense</name>
    <dbReference type="NCBI Taxonomy" id="1867719"/>
    <lineage>
        <taxon>Bacteria</taxon>
        <taxon>Pseudomonadati</taxon>
        <taxon>Pseudomonadota</taxon>
        <taxon>Alphaproteobacteria</taxon>
        <taxon>Hyphomicrobiales</taxon>
        <taxon>Phyllobacteriaceae</taxon>
        <taxon>Phyllobacterium</taxon>
    </lineage>
</organism>
<keyword evidence="2" id="KW-1185">Reference proteome</keyword>
<dbReference type="Pfam" id="PF06169">
    <property type="entry name" value="DUF982"/>
    <property type="match status" value="1"/>
</dbReference>
<dbReference type="AlphaFoldDB" id="A0A2N9W572"/>
<evidence type="ECO:0008006" key="3">
    <source>
        <dbReference type="Google" id="ProtNLM"/>
    </source>
</evidence>
<dbReference type="EMBL" id="MZMT01000002">
    <property type="protein sequence ID" value="PIO46890.1"/>
    <property type="molecule type" value="Genomic_DNA"/>
</dbReference>
<reference evidence="1 2" key="1">
    <citation type="journal article" date="2017" name="Int J Environ Stud">
        <title>Does the Miocene-Pliocene relict legume Oxytropis triphylla form nitrogen-fixing nodules with a combination of bacterial strains?</title>
        <authorList>
            <person name="Safronova V."/>
            <person name="Belimov A."/>
            <person name="Sazanova A."/>
            <person name="Kuznetsova I."/>
            <person name="Popova J."/>
            <person name="Andronov E."/>
            <person name="Verkhozina A."/>
            <person name="Tikhonovich I."/>
        </authorList>
    </citation>
    <scope>NUCLEOTIDE SEQUENCE [LARGE SCALE GENOMIC DNA]</scope>
    <source>
        <strain evidence="1 2">Tri-38</strain>
    </source>
</reference>
<gene>
    <name evidence="1" type="ORF">B5P45_00115</name>
</gene>
<evidence type="ECO:0000313" key="1">
    <source>
        <dbReference type="EMBL" id="PIO46890.1"/>
    </source>
</evidence>